<evidence type="ECO:0000313" key="2">
    <source>
        <dbReference type="EMBL" id="VFT98761.1"/>
    </source>
</evidence>
<protein>
    <submittedName>
        <fullName evidence="2">Aste57867_22093 protein</fullName>
    </submittedName>
</protein>
<accession>A0A485LK34</accession>
<gene>
    <name evidence="2" type="primary">Aste57867_22093</name>
    <name evidence="1" type="ORF">As57867_022024</name>
    <name evidence="2" type="ORF">ASTE57867_22093</name>
</gene>
<dbReference type="EMBL" id="VJMH01007015">
    <property type="protein sequence ID" value="KAF0686128.1"/>
    <property type="molecule type" value="Genomic_DNA"/>
</dbReference>
<proteinExistence type="predicted"/>
<reference evidence="1" key="2">
    <citation type="submission" date="2019-06" db="EMBL/GenBank/DDBJ databases">
        <title>Genomics analysis of Aphanomyces spp. identifies a new class of oomycete effector associated with host adaptation.</title>
        <authorList>
            <person name="Gaulin E."/>
        </authorList>
    </citation>
    <scope>NUCLEOTIDE SEQUENCE</scope>
    <source>
        <strain evidence="1">CBS 578.67</strain>
    </source>
</reference>
<dbReference type="Gene3D" id="3.40.50.1820">
    <property type="entry name" value="alpha/beta hydrolase"/>
    <property type="match status" value="1"/>
</dbReference>
<dbReference type="AlphaFoldDB" id="A0A485LK34"/>
<dbReference type="SUPFAM" id="SSF53474">
    <property type="entry name" value="alpha/beta-Hydrolases"/>
    <property type="match status" value="1"/>
</dbReference>
<reference evidence="2 3" key="1">
    <citation type="submission" date="2019-03" db="EMBL/GenBank/DDBJ databases">
        <authorList>
            <person name="Gaulin E."/>
            <person name="Dumas B."/>
        </authorList>
    </citation>
    <scope>NUCLEOTIDE SEQUENCE [LARGE SCALE GENOMIC DNA]</scope>
    <source>
        <strain evidence="2">CBS 568.67</strain>
    </source>
</reference>
<dbReference type="EMBL" id="CAADRA010007041">
    <property type="protein sequence ID" value="VFT98761.1"/>
    <property type="molecule type" value="Genomic_DNA"/>
</dbReference>
<evidence type="ECO:0000313" key="1">
    <source>
        <dbReference type="EMBL" id="KAF0686128.1"/>
    </source>
</evidence>
<dbReference type="Proteomes" id="UP000332933">
    <property type="component" value="Unassembled WGS sequence"/>
</dbReference>
<evidence type="ECO:0000313" key="3">
    <source>
        <dbReference type="Proteomes" id="UP000332933"/>
    </source>
</evidence>
<dbReference type="InterPro" id="IPR029058">
    <property type="entry name" value="AB_hydrolase_fold"/>
</dbReference>
<organism evidence="2 3">
    <name type="scientific">Aphanomyces stellatus</name>
    <dbReference type="NCBI Taxonomy" id="120398"/>
    <lineage>
        <taxon>Eukaryota</taxon>
        <taxon>Sar</taxon>
        <taxon>Stramenopiles</taxon>
        <taxon>Oomycota</taxon>
        <taxon>Saprolegniomycetes</taxon>
        <taxon>Saprolegniales</taxon>
        <taxon>Verrucalvaceae</taxon>
        <taxon>Aphanomyces</taxon>
    </lineage>
</organism>
<sequence>MWSDKILTPLVTNPTRNPYDVREICDPTCNDYGMAKTGVYLNQSHVQAMLGVHKPYAWNNATVGMAFAFDAGKSVALLEPEILAAGVRVLLNVHGTCALTTLATPRNSRGRDAHEYESR</sequence>
<keyword evidence="3" id="KW-1185">Reference proteome</keyword>
<name>A0A485LK34_9STRA</name>